<sequence length="128" mass="14633">MIEKIHIRALKSIKDLSVKCSGLNLFVGTNSSGKSTFLQALLLMAQNGRSEDGLNGRLVSLGEFREVRNHYMPKEAIRIEIWEKGRGKPAWIEFEEDKEEDAYKVNSYQLHKEELQAAWENLHGAEES</sequence>
<comment type="caution">
    <text evidence="1">The sequence shown here is derived from an EMBL/GenBank/DDBJ whole genome shotgun (WGS) entry which is preliminary data.</text>
</comment>
<evidence type="ECO:0000313" key="2">
    <source>
        <dbReference type="Proteomes" id="UP000304953"/>
    </source>
</evidence>
<reference evidence="1" key="1">
    <citation type="submission" date="2019-04" db="EMBL/GenBank/DDBJ databases">
        <title>Microbes associate with the intestines of laboratory mice.</title>
        <authorList>
            <person name="Navarre W."/>
            <person name="Wong E."/>
            <person name="Huang K."/>
            <person name="Tropini C."/>
            <person name="Ng K."/>
            <person name="Yu B."/>
        </authorList>
    </citation>
    <scope>NUCLEOTIDE SEQUENCE</scope>
    <source>
        <strain evidence="1">NM01_1-7b</strain>
    </source>
</reference>
<dbReference type="Proteomes" id="UP000304953">
    <property type="component" value="Unassembled WGS sequence"/>
</dbReference>
<protein>
    <submittedName>
        <fullName evidence="1">Uncharacterized protein</fullName>
    </submittedName>
</protein>
<accession>A0AC61RYL8</accession>
<organism evidence="1 2">
    <name type="scientific">Petralouisia muris</name>
    <dbReference type="NCBI Taxonomy" id="3032872"/>
    <lineage>
        <taxon>Bacteria</taxon>
        <taxon>Bacillati</taxon>
        <taxon>Bacillota</taxon>
        <taxon>Clostridia</taxon>
        <taxon>Lachnospirales</taxon>
        <taxon>Lachnospiraceae</taxon>
        <taxon>Petralouisia</taxon>
    </lineage>
</organism>
<proteinExistence type="predicted"/>
<gene>
    <name evidence="1" type="ORF">E5329_06245</name>
</gene>
<name>A0AC61RYL8_9FIRM</name>
<evidence type="ECO:0000313" key="1">
    <source>
        <dbReference type="EMBL" id="TGY97058.1"/>
    </source>
</evidence>
<dbReference type="EMBL" id="SRYA01000010">
    <property type="protein sequence ID" value="TGY97058.1"/>
    <property type="molecule type" value="Genomic_DNA"/>
</dbReference>
<keyword evidence="2" id="KW-1185">Reference proteome</keyword>